<keyword evidence="4" id="KW-0433">Leucine-rich repeat</keyword>
<comment type="caution">
    <text evidence="14">The sequence shown here is derived from an EMBL/GenBank/DDBJ whole genome shotgun (WGS) entry which is preliminary data.</text>
</comment>
<dbReference type="InterPro" id="IPR001611">
    <property type="entry name" value="Leu-rich_rpt"/>
</dbReference>
<dbReference type="GO" id="GO:0009742">
    <property type="term" value="P:brassinosteroid mediated signaling pathway"/>
    <property type="evidence" value="ECO:0007669"/>
    <property type="project" value="UniProtKB-KW"/>
</dbReference>
<dbReference type="InterPro" id="IPR032675">
    <property type="entry name" value="LRR_dom_sf"/>
</dbReference>
<dbReference type="EMBL" id="JACEFO010000430">
    <property type="protein sequence ID" value="KAF8769657.1"/>
    <property type="molecule type" value="Genomic_DNA"/>
</dbReference>
<feature type="domain" description="Leucine-rich repeat-containing N-terminal plant-type" evidence="13">
    <location>
        <begin position="43"/>
        <end position="84"/>
    </location>
</feature>
<dbReference type="Pfam" id="PF00560">
    <property type="entry name" value="LRR_1"/>
    <property type="match status" value="7"/>
</dbReference>
<accession>A0A835KVN2</accession>
<dbReference type="Gene3D" id="3.80.10.10">
    <property type="entry name" value="Ribonuclease Inhibitor"/>
    <property type="match status" value="5"/>
</dbReference>
<proteinExistence type="inferred from homology"/>
<evidence type="ECO:0000256" key="7">
    <source>
        <dbReference type="ARBA" id="ARBA00022729"/>
    </source>
</evidence>
<evidence type="ECO:0000256" key="4">
    <source>
        <dbReference type="ARBA" id="ARBA00022614"/>
    </source>
</evidence>
<dbReference type="InterPro" id="IPR003591">
    <property type="entry name" value="Leu-rich_rpt_typical-subtyp"/>
</dbReference>
<evidence type="ECO:0000256" key="2">
    <source>
        <dbReference type="ARBA" id="ARBA00009592"/>
    </source>
</evidence>
<evidence type="ECO:0000256" key="12">
    <source>
        <dbReference type="SAM" id="SignalP"/>
    </source>
</evidence>
<organism evidence="14 15">
    <name type="scientific">Digitaria exilis</name>
    <dbReference type="NCBI Taxonomy" id="1010633"/>
    <lineage>
        <taxon>Eukaryota</taxon>
        <taxon>Viridiplantae</taxon>
        <taxon>Streptophyta</taxon>
        <taxon>Embryophyta</taxon>
        <taxon>Tracheophyta</taxon>
        <taxon>Spermatophyta</taxon>
        <taxon>Magnoliopsida</taxon>
        <taxon>Liliopsida</taxon>
        <taxon>Poales</taxon>
        <taxon>Poaceae</taxon>
        <taxon>PACMAD clade</taxon>
        <taxon>Panicoideae</taxon>
        <taxon>Panicodae</taxon>
        <taxon>Paniceae</taxon>
        <taxon>Anthephorinae</taxon>
        <taxon>Digitaria</taxon>
    </lineage>
</organism>
<evidence type="ECO:0000256" key="11">
    <source>
        <dbReference type="ARBA" id="ARBA00023180"/>
    </source>
</evidence>
<evidence type="ECO:0000256" key="6">
    <source>
        <dbReference type="ARBA" id="ARBA00022692"/>
    </source>
</evidence>
<dbReference type="SUPFAM" id="SSF52058">
    <property type="entry name" value="L domain-like"/>
    <property type="match status" value="3"/>
</dbReference>
<dbReference type="GO" id="GO:0005886">
    <property type="term" value="C:plasma membrane"/>
    <property type="evidence" value="ECO:0007669"/>
    <property type="project" value="UniProtKB-SubCell"/>
</dbReference>
<dbReference type="Proteomes" id="UP000636709">
    <property type="component" value="Unassembled WGS sequence"/>
</dbReference>
<dbReference type="SMART" id="SM00369">
    <property type="entry name" value="LRR_TYP"/>
    <property type="match status" value="11"/>
</dbReference>
<dbReference type="FunFam" id="3.80.10.10:FF:000649">
    <property type="entry name" value="Leucine Rich Repeat family protein"/>
    <property type="match status" value="1"/>
</dbReference>
<evidence type="ECO:0000256" key="9">
    <source>
        <dbReference type="ARBA" id="ARBA00022989"/>
    </source>
</evidence>
<keyword evidence="3" id="KW-1003">Cell membrane</keyword>
<dbReference type="PANTHER" id="PTHR48063:SF55">
    <property type="entry name" value="LEUCINE-RICH REPEAT-CONTAINING N-TERMINAL PLANT-TYPE DOMAIN-CONTAINING PROTEIN"/>
    <property type="match status" value="1"/>
</dbReference>
<evidence type="ECO:0000256" key="5">
    <source>
        <dbReference type="ARBA" id="ARBA00022626"/>
    </source>
</evidence>
<dbReference type="FunFam" id="3.80.10.10:FF:000095">
    <property type="entry name" value="LRR receptor-like serine/threonine-protein kinase GSO1"/>
    <property type="match status" value="1"/>
</dbReference>
<keyword evidence="6" id="KW-0812">Transmembrane</keyword>
<dbReference type="OrthoDB" id="621599at2759"/>
<evidence type="ECO:0000256" key="1">
    <source>
        <dbReference type="ARBA" id="ARBA00004251"/>
    </source>
</evidence>
<keyword evidence="9" id="KW-1133">Transmembrane helix</keyword>
<dbReference type="FunFam" id="3.80.10.10:FF:000111">
    <property type="entry name" value="LRR receptor-like serine/threonine-protein kinase ERECTA"/>
    <property type="match status" value="1"/>
</dbReference>
<evidence type="ECO:0000256" key="10">
    <source>
        <dbReference type="ARBA" id="ARBA00023136"/>
    </source>
</evidence>
<sequence length="794" mass="88491">MHHTTAKFSLLIVAAAAWSFLSASHALPRQLQGNHASGASCLPHERDALLAFKNNITSDPQGILTSWQRGRNDNCCRWMGVSCSNQTGHVLQLDLRDGSLIGQISPSLLSLEHLEYLDLSTNDLSVTDDRISQFLFSFKNLRHLDLSWTQLSFTRRVPDHLGNLSTLEYLDLSGAYFLPREVPPQFGNLSNLRYLGLDSNHLYSKDISWLIRLHRLEYLDMRGTNLGSIDNWLHVVNMIPSLKYLLLSNCSLPRAKQSLTHINLTALEMLDISQNYFGQPIASCWFWNVTSIRSLELMETYLYGPFPDALGQMTSLSELDFSQNGNSATMTVDLKNLCELYVLFLDGSLSSGNITEFIEKLPRCSFSELHCLSLNDNNMTGILPQMMGHLSSLTVLSLSNNSIRGCISPGLQNFTGLLILFLSSNQLSGQIPLLPRGLLLLDISTNFLSGHLQLEFKAPNIEALILSSNNITGPVPETLCKLQNLKYLDLSTNSFVGELPACFPMPYLRSLLLSKNNFSGKFPTLIQSLSNLTLLDLSWNKFYGALPVWIGDLVNLRFLDLSHNMFYGDILVNITHLTQLQLLNLADNNISGSIPQSLSKLMAMTKTHPPSPDPDWYIGWVNNGFLDILSAVTKHQEYKYAAQSIAYIVGIDLSLNQLTGRIPDEITSLDGLRYLNLSRNCLRGNIPEDIGALESVESVDLSWNRLSGEIPPSISDLTFLSTLDLSYNNLSGTIPFGRQLETIYYSNPSMFDGNDNLCGPPLQRNCSGNSDPKNVNEKEGGKNSESLFFYFGLS</sequence>
<keyword evidence="11" id="KW-0325">Glycoprotein</keyword>
<keyword evidence="15" id="KW-1185">Reference proteome</keyword>
<dbReference type="Pfam" id="PF13855">
    <property type="entry name" value="LRR_8"/>
    <property type="match status" value="1"/>
</dbReference>
<gene>
    <name evidence="14" type="ORF">HU200_006260</name>
</gene>
<comment type="subcellular location">
    <subcellularLocation>
        <location evidence="1">Cell membrane</location>
        <topology evidence="1">Single-pass type I membrane protein</topology>
    </subcellularLocation>
</comment>
<reference evidence="14" key="1">
    <citation type="submission" date="2020-07" db="EMBL/GenBank/DDBJ databases">
        <title>Genome sequence and genetic diversity analysis of an under-domesticated orphan crop, white fonio (Digitaria exilis).</title>
        <authorList>
            <person name="Bennetzen J.L."/>
            <person name="Chen S."/>
            <person name="Ma X."/>
            <person name="Wang X."/>
            <person name="Yssel A.E.J."/>
            <person name="Chaluvadi S.R."/>
            <person name="Johnson M."/>
            <person name="Gangashetty P."/>
            <person name="Hamidou F."/>
            <person name="Sanogo M.D."/>
            <person name="Zwaenepoel A."/>
            <person name="Wallace J."/>
            <person name="Van De Peer Y."/>
            <person name="Van Deynze A."/>
        </authorList>
    </citation>
    <scope>NUCLEOTIDE SEQUENCE</scope>
    <source>
        <tissue evidence="14">Leaves</tissue>
    </source>
</reference>
<evidence type="ECO:0000256" key="8">
    <source>
        <dbReference type="ARBA" id="ARBA00022737"/>
    </source>
</evidence>
<feature type="chain" id="PRO_5032277260" description="Leucine-rich repeat-containing N-terminal plant-type domain-containing protein" evidence="12">
    <location>
        <begin position="27"/>
        <end position="794"/>
    </location>
</feature>
<dbReference type="InterPro" id="IPR013210">
    <property type="entry name" value="LRR_N_plant-typ"/>
</dbReference>
<feature type="signal peptide" evidence="12">
    <location>
        <begin position="1"/>
        <end position="26"/>
    </location>
</feature>
<keyword evidence="7 12" id="KW-0732">Signal</keyword>
<evidence type="ECO:0000256" key="3">
    <source>
        <dbReference type="ARBA" id="ARBA00022475"/>
    </source>
</evidence>
<keyword evidence="10" id="KW-0472">Membrane</keyword>
<protein>
    <recommendedName>
        <fullName evidence="13">Leucine-rich repeat-containing N-terminal plant-type domain-containing protein</fullName>
    </recommendedName>
</protein>
<evidence type="ECO:0000313" key="14">
    <source>
        <dbReference type="EMBL" id="KAF8769657.1"/>
    </source>
</evidence>
<dbReference type="PANTHER" id="PTHR48063">
    <property type="entry name" value="LRR RECEPTOR-LIKE KINASE"/>
    <property type="match status" value="1"/>
</dbReference>
<dbReference type="Pfam" id="PF08263">
    <property type="entry name" value="LRRNT_2"/>
    <property type="match status" value="1"/>
</dbReference>
<keyword evidence="8" id="KW-0677">Repeat</keyword>
<dbReference type="InterPro" id="IPR046956">
    <property type="entry name" value="RLP23-like"/>
</dbReference>
<evidence type="ECO:0000259" key="13">
    <source>
        <dbReference type="Pfam" id="PF08263"/>
    </source>
</evidence>
<name>A0A835KVN2_9POAL</name>
<dbReference type="AlphaFoldDB" id="A0A835KVN2"/>
<evidence type="ECO:0000313" key="15">
    <source>
        <dbReference type="Proteomes" id="UP000636709"/>
    </source>
</evidence>
<comment type="similarity">
    <text evidence="2">Belongs to the RLP family.</text>
</comment>
<keyword evidence="5" id="KW-1070">Brassinosteroid signaling pathway</keyword>